<protein>
    <submittedName>
        <fullName evidence="7">Uncharacterized protein</fullName>
    </submittedName>
</protein>
<organism evidence="8">
    <name type="scientific">Arabidopsis lyrata subsp. lyrata</name>
    <name type="common">Lyre-leaved rock-cress</name>
    <dbReference type="NCBI Taxonomy" id="81972"/>
    <lineage>
        <taxon>Eukaryota</taxon>
        <taxon>Viridiplantae</taxon>
        <taxon>Streptophyta</taxon>
        <taxon>Embryophyta</taxon>
        <taxon>Tracheophyta</taxon>
        <taxon>Spermatophyta</taxon>
        <taxon>Magnoliopsida</taxon>
        <taxon>eudicotyledons</taxon>
        <taxon>Gunneridae</taxon>
        <taxon>Pentapetalae</taxon>
        <taxon>rosids</taxon>
        <taxon>malvids</taxon>
        <taxon>Brassicales</taxon>
        <taxon>Brassicaceae</taxon>
        <taxon>Camelineae</taxon>
        <taxon>Arabidopsis</taxon>
    </lineage>
</organism>
<keyword evidence="3" id="KW-0713">Self-incompatibility</keyword>
<dbReference type="GO" id="GO:0060320">
    <property type="term" value="P:rejection of self pollen"/>
    <property type="evidence" value="ECO:0007669"/>
    <property type="project" value="UniProtKB-KW"/>
</dbReference>
<accession>D7KK83</accession>
<comment type="similarity">
    <text evidence="2">Belongs to the plant self-incompatibility (S1) protein family.</text>
</comment>
<name>D7KK83_ARALL</name>
<evidence type="ECO:0000256" key="1">
    <source>
        <dbReference type="ARBA" id="ARBA00004613"/>
    </source>
</evidence>
<dbReference type="HOGENOM" id="CLU_125658_3_0_1"/>
<comment type="subcellular location">
    <subcellularLocation>
        <location evidence="1">Secreted</location>
    </subcellularLocation>
</comment>
<dbReference type="EMBL" id="GL348713">
    <property type="protein sequence ID" value="EFH67371.1"/>
    <property type="molecule type" value="Genomic_DNA"/>
</dbReference>
<feature type="chain" id="PRO_5036493126" evidence="6">
    <location>
        <begin position="21"/>
        <end position="150"/>
    </location>
</feature>
<gene>
    <name evidence="7" type="ORF">ARALYDRAFT_891065</name>
</gene>
<evidence type="ECO:0000313" key="8">
    <source>
        <dbReference type="Proteomes" id="UP000008694"/>
    </source>
</evidence>
<dbReference type="InterPro" id="IPR010264">
    <property type="entry name" value="Self-incomp_S1"/>
</dbReference>
<dbReference type="Proteomes" id="UP000008694">
    <property type="component" value="Unassembled WGS sequence"/>
</dbReference>
<dbReference type="Pfam" id="PF05938">
    <property type="entry name" value="Self-incomp_S1"/>
    <property type="match status" value="1"/>
</dbReference>
<sequence length="150" mass="17613">MNNLLGFIFLIAMYFGLREASNCWDQKVEIQNRLGPGRILKVGCSDSPNTTHWLKFNENYLLSSGQRRQNIFANKKRRQDIWVCHIVHWPTKQPYAYDLMAELGSRLPPCIHGFRSWIAKVDGIYYEHNKIKPGYRLLGWKKVDTNTIEN</sequence>
<keyword evidence="8" id="KW-1185">Reference proteome</keyword>
<evidence type="ECO:0000256" key="3">
    <source>
        <dbReference type="ARBA" id="ARBA00022471"/>
    </source>
</evidence>
<keyword evidence="5 6" id="KW-0732">Signal</keyword>
<evidence type="ECO:0000256" key="2">
    <source>
        <dbReference type="ARBA" id="ARBA00005581"/>
    </source>
</evidence>
<feature type="signal peptide" evidence="6">
    <location>
        <begin position="1"/>
        <end position="20"/>
    </location>
</feature>
<keyword evidence="4" id="KW-0964">Secreted</keyword>
<evidence type="ECO:0000256" key="6">
    <source>
        <dbReference type="SAM" id="SignalP"/>
    </source>
</evidence>
<dbReference type="GO" id="GO:0005576">
    <property type="term" value="C:extracellular region"/>
    <property type="evidence" value="ECO:0007669"/>
    <property type="project" value="UniProtKB-SubCell"/>
</dbReference>
<proteinExistence type="inferred from homology"/>
<reference evidence="8" key="1">
    <citation type="journal article" date="2011" name="Nat. Genet.">
        <title>The Arabidopsis lyrata genome sequence and the basis of rapid genome size change.</title>
        <authorList>
            <person name="Hu T.T."/>
            <person name="Pattyn P."/>
            <person name="Bakker E.G."/>
            <person name="Cao J."/>
            <person name="Cheng J.-F."/>
            <person name="Clark R.M."/>
            <person name="Fahlgren N."/>
            <person name="Fawcett J.A."/>
            <person name="Grimwood J."/>
            <person name="Gundlach H."/>
            <person name="Haberer G."/>
            <person name="Hollister J.D."/>
            <person name="Ossowski S."/>
            <person name="Ottilar R.P."/>
            <person name="Salamov A.A."/>
            <person name="Schneeberger K."/>
            <person name="Spannagl M."/>
            <person name="Wang X."/>
            <person name="Yang L."/>
            <person name="Nasrallah M.E."/>
            <person name="Bergelson J."/>
            <person name="Carrington J.C."/>
            <person name="Gaut B.S."/>
            <person name="Schmutz J."/>
            <person name="Mayer K.F.X."/>
            <person name="Van de Peer Y."/>
            <person name="Grigoriev I.V."/>
            <person name="Nordborg M."/>
            <person name="Weigel D."/>
            <person name="Guo Y.-L."/>
        </authorList>
    </citation>
    <scope>NUCLEOTIDE SEQUENCE [LARGE SCALE GENOMIC DNA]</scope>
    <source>
        <strain evidence="8">cv. MN47</strain>
    </source>
</reference>
<dbReference type="Gramene" id="scaffold_103859.1">
    <property type="protein sequence ID" value="scaffold_103859.1"/>
    <property type="gene ID" value="scaffold_103859.1"/>
</dbReference>
<evidence type="ECO:0000256" key="4">
    <source>
        <dbReference type="ARBA" id="ARBA00022525"/>
    </source>
</evidence>
<evidence type="ECO:0000256" key="5">
    <source>
        <dbReference type="ARBA" id="ARBA00022729"/>
    </source>
</evidence>
<evidence type="ECO:0000313" key="7">
    <source>
        <dbReference type="EMBL" id="EFH67371.1"/>
    </source>
</evidence>
<dbReference type="AlphaFoldDB" id="D7KK83"/>